<comment type="caution">
    <text evidence="3">The sequence shown here is derived from an EMBL/GenBank/DDBJ whole genome shotgun (WGS) entry which is preliminary data.</text>
</comment>
<organism evidence="3 4">
    <name type="scientific">Bizionia sediminis</name>
    <dbReference type="NCBI Taxonomy" id="1737064"/>
    <lineage>
        <taxon>Bacteria</taxon>
        <taxon>Pseudomonadati</taxon>
        <taxon>Bacteroidota</taxon>
        <taxon>Flavobacteriia</taxon>
        <taxon>Flavobacteriales</taxon>
        <taxon>Flavobacteriaceae</taxon>
        <taxon>Bizionia</taxon>
    </lineage>
</organism>
<feature type="chain" id="PRO_5045812160" evidence="1">
    <location>
        <begin position="25"/>
        <end position="283"/>
    </location>
</feature>
<accession>A0ABW5KSU4</accession>
<keyword evidence="1" id="KW-0732">Signal</keyword>
<feature type="domain" description="Putative beta-lactamase-inhibitor-like PepSY-like" evidence="2">
    <location>
        <begin position="200"/>
        <end position="278"/>
    </location>
</feature>
<proteinExistence type="predicted"/>
<gene>
    <name evidence="3" type="ORF">ACFSQP_06250</name>
</gene>
<sequence>MKTLKLVLFALVATVMSCSNDDNATSNYNAEMLSDAQIPNAIKTYVTTHFPSNTINSALKETVNNTVSYALSLTDNVNLKFNSGYAVTQIVSRQPLPNTVIPQAILDYVATNYPNNTITDWELDDDHQEVELDNNLELEFTLDGAFIGIDTDDDGEADDEEIVLTPTEIPTAITDYINTHFPTNNIVLATKEIENFVITYDIDLNGNIELEFNSTFEITSIESLTALPSTVIPQAILDYLVQNYPNNFVTSWELEANHQEVELDNDLDLEFTLTGEFIRIDND</sequence>
<name>A0ABW5KSU4_9FLAO</name>
<dbReference type="Pfam" id="PF11396">
    <property type="entry name" value="PepSY_like"/>
    <property type="match status" value="3"/>
</dbReference>
<evidence type="ECO:0000313" key="4">
    <source>
        <dbReference type="Proteomes" id="UP001597472"/>
    </source>
</evidence>
<protein>
    <submittedName>
        <fullName evidence="3">PepSY-like domain-containing protein</fullName>
    </submittedName>
</protein>
<feature type="signal peptide" evidence="1">
    <location>
        <begin position="1"/>
        <end position="24"/>
    </location>
</feature>
<keyword evidence="4" id="KW-1185">Reference proteome</keyword>
<evidence type="ECO:0000259" key="2">
    <source>
        <dbReference type="Pfam" id="PF11396"/>
    </source>
</evidence>
<dbReference type="RefSeq" id="WP_376892553.1">
    <property type="nucleotide sequence ID" value="NZ_JBHULS010000002.1"/>
</dbReference>
<dbReference type="Gene3D" id="3.40.1420.30">
    <property type="match status" value="2"/>
</dbReference>
<evidence type="ECO:0000313" key="3">
    <source>
        <dbReference type="EMBL" id="MFD2551415.1"/>
    </source>
</evidence>
<feature type="domain" description="Putative beta-lactamase-inhibitor-like PepSY-like" evidence="2">
    <location>
        <begin position="94"/>
        <end position="147"/>
    </location>
</feature>
<reference evidence="4" key="1">
    <citation type="journal article" date="2019" name="Int. J. Syst. Evol. Microbiol.">
        <title>The Global Catalogue of Microorganisms (GCM) 10K type strain sequencing project: providing services to taxonomists for standard genome sequencing and annotation.</title>
        <authorList>
            <consortium name="The Broad Institute Genomics Platform"/>
            <consortium name="The Broad Institute Genome Sequencing Center for Infectious Disease"/>
            <person name="Wu L."/>
            <person name="Ma J."/>
        </authorList>
    </citation>
    <scope>NUCLEOTIDE SEQUENCE [LARGE SCALE GENOMIC DNA]</scope>
    <source>
        <strain evidence="4">KCTC 42587</strain>
    </source>
</reference>
<dbReference type="EMBL" id="JBHULS010000002">
    <property type="protein sequence ID" value="MFD2551415.1"/>
    <property type="molecule type" value="Genomic_DNA"/>
</dbReference>
<evidence type="ECO:0000256" key="1">
    <source>
        <dbReference type="SAM" id="SignalP"/>
    </source>
</evidence>
<dbReference type="PROSITE" id="PS51257">
    <property type="entry name" value="PROKAR_LIPOPROTEIN"/>
    <property type="match status" value="1"/>
</dbReference>
<dbReference type="SUPFAM" id="SSF160574">
    <property type="entry name" value="BT0923-like"/>
    <property type="match status" value="2"/>
</dbReference>
<feature type="domain" description="Putative beta-lactamase-inhibitor-like PepSY-like" evidence="2">
    <location>
        <begin position="32"/>
        <end position="85"/>
    </location>
</feature>
<dbReference type="Proteomes" id="UP001597472">
    <property type="component" value="Unassembled WGS sequence"/>
</dbReference>
<dbReference type="InterPro" id="IPR021533">
    <property type="entry name" value="PepSY-like"/>
</dbReference>